<dbReference type="InterPro" id="IPR003749">
    <property type="entry name" value="ThiS/MoaD-like"/>
</dbReference>
<dbReference type="InterPro" id="IPR016155">
    <property type="entry name" value="Mopterin_synth/thiamin_S_b"/>
</dbReference>
<dbReference type="PANTHER" id="PTHR38031">
    <property type="entry name" value="SULFUR CARRIER PROTEIN SLR0821-RELATED"/>
    <property type="match status" value="1"/>
</dbReference>
<gene>
    <name evidence="1" type="ORF">F0L46_03405</name>
</gene>
<dbReference type="InterPro" id="IPR052045">
    <property type="entry name" value="Sulfur_Carrier/Prot_Modifier"/>
</dbReference>
<accession>A0A5B2VVI2</accession>
<evidence type="ECO:0000313" key="2">
    <source>
        <dbReference type="Proteomes" id="UP000323142"/>
    </source>
</evidence>
<evidence type="ECO:0000313" key="1">
    <source>
        <dbReference type="EMBL" id="KAA2242342.1"/>
    </source>
</evidence>
<dbReference type="SUPFAM" id="SSF54285">
    <property type="entry name" value="MoaD/ThiS"/>
    <property type="match status" value="1"/>
</dbReference>
<dbReference type="EMBL" id="VUOA01000006">
    <property type="protein sequence ID" value="KAA2242342.1"/>
    <property type="molecule type" value="Genomic_DNA"/>
</dbReference>
<reference evidence="1 2" key="2">
    <citation type="submission" date="2019-09" db="EMBL/GenBank/DDBJ databases">
        <authorList>
            <person name="Jin C."/>
        </authorList>
    </citation>
    <scope>NUCLEOTIDE SEQUENCE [LARGE SCALE GENOMIC DNA]</scope>
    <source>
        <strain evidence="1 2">BN140002</strain>
    </source>
</reference>
<dbReference type="OrthoDB" id="9156098at2"/>
<proteinExistence type="predicted"/>
<dbReference type="Gene3D" id="3.10.20.30">
    <property type="match status" value="1"/>
</dbReference>
<dbReference type="RefSeq" id="WP_149815613.1">
    <property type="nucleotide sequence ID" value="NZ_VUOA01000006.1"/>
</dbReference>
<dbReference type="Pfam" id="PF02597">
    <property type="entry name" value="ThiS"/>
    <property type="match status" value="1"/>
</dbReference>
<dbReference type="InterPro" id="IPR012675">
    <property type="entry name" value="Beta-grasp_dom_sf"/>
</dbReference>
<name>A0A5B2VVI2_9HYPH</name>
<dbReference type="PANTHER" id="PTHR38031:SF1">
    <property type="entry name" value="SULFUR CARRIER PROTEIN CYSO"/>
    <property type="match status" value="1"/>
</dbReference>
<organism evidence="1 2">
    <name type="scientific">Salinarimonas soli</name>
    <dbReference type="NCBI Taxonomy" id="1638099"/>
    <lineage>
        <taxon>Bacteria</taxon>
        <taxon>Pseudomonadati</taxon>
        <taxon>Pseudomonadota</taxon>
        <taxon>Alphaproteobacteria</taxon>
        <taxon>Hyphomicrobiales</taxon>
        <taxon>Salinarimonadaceae</taxon>
        <taxon>Salinarimonas</taxon>
    </lineage>
</organism>
<comment type="caution">
    <text evidence="1">The sequence shown here is derived from an EMBL/GenBank/DDBJ whole genome shotgun (WGS) entry which is preliminary data.</text>
</comment>
<protein>
    <submittedName>
        <fullName evidence="1">MoaD/ThiS family protein</fullName>
    </submittedName>
</protein>
<dbReference type="Proteomes" id="UP000323142">
    <property type="component" value="Unassembled WGS sequence"/>
</dbReference>
<dbReference type="AlphaFoldDB" id="A0A5B2VVI2"/>
<sequence>MATVYLPSSLRRYVDQRSTIAVPGETVSAVLTNLAATAQGLHCHLFAADKLRSFVFVSKNGQDIRLLNGLETPVESGDQIRILSSIAGG</sequence>
<reference evidence="1 2" key="1">
    <citation type="submission" date="2019-09" db="EMBL/GenBank/DDBJ databases">
        <title>Salinarimonas rosea gen. nov., sp. nov., a new member of the a-2 subgroup of the Proteobacteria.</title>
        <authorList>
            <person name="Liu J."/>
        </authorList>
    </citation>
    <scope>NUCLEOTIDE SEQUENCE [LARGE SCALE GENOMIC DNA]</scope>
    <source>
        <strain evidence="1 2">BN140002</strain>
    </source>
</reference>
<keyword evidence="2" id="KW-1185">Reference proteome</keyword>